<dbReference type="OrthoDB" id="6108687at2759"/>
<dbReference type="InterPro" id="IPR000242">
    <property type="entry name" value="PTP_cat"/>
</dbReference>
<dbReference type="Gene3D" id="3.90.190.10">
    <property type="entry name" value="Protein tyrosine phosphatase superfamily"/>
    <property type="match status" value="2"/>
</dbReference>
<dbReference type="Proteomes" id="UP000494165">
    <property type="component" value="Unassembled WGS sequence"/>
</dbReference>
<dbReference type="Pfam" id="PF00102">
    <property type="entry name" value="Y_phosphatase"/>
    <property type="match status" value="2"/>
</dbReference>
<dbReference type="SUPFAM" id="SSF52799">
    <property type="entry name" value="(Phosphotyrosine protein) phosphatases II"/>
    <property type="match status" value="2"/>
</dbReference>
<keyword evidence="3" id="KW-1185">Reference proteome</keyword>
<comment type="caution">
    <text evidence="2">The sequence shown here is derived from an EMBL/GenBank/DDBJ whole genome shotgun (WGS) entry which is preliminary data.</text>
</comment>
<accession>A0A8S1DJG2</accession>
<dbReference type="EMBL" id="CADEPI010000226">
    <property type="protein sequence ID" value="CAB3381162.1"/>
    <property type="molecule type" value="Genomic_DNA"/>
</dbReference>
<evidence type="ECO:0000313" key="2">
    <source>
        <dbReference type="EMBL" id="CAB3381162.1"/>
    </source>
</evidence>
<dbReference type="PROSITE" id="PS50055">
    <property type="entry name" value="TYR_PHOSPHATASE_PTP"/>
    <property type="match status" value="1"/>
</dbReference>
<protein>
    <recommendedName>
        <fullName evidence="1">Tyrosine-protein phosphatase domain-containing protein</fullName>
    </recommendedName>
</protein>
<evidence type="ECO:0000313" key="3">
    <source>
        <dbReference type="Proteomes" id="UP000494165"/>
    </source>
</evidence>
<proteinExistence type="predicted"/>
<dbReference type="GO" id="GO:0004725">
    <property type="term" value="F:protein tyrosine phosphatase activity"/>
    <property type="evidence" value="ECO:0007669"/>
    <property type="project" value="InterPro"/>
</dbReference>
<name>A0A8S1DJG2_9INSE</name>
<reference evidence="2 3" key="1">
    <citation type="submission" date="2020-04" db="EMBL/GenBank/DDBJ databases">
        <authorList>
            <person name="Alioto T."/>
            <person name="Alioto T."/>
            <person name="Gomez Garrido J."/>
        </authorList>
    </citation>
    <scope>NUCLEOTIDE SEQUENCE [LARGE SCALE GENOMIC DNA]</scope>
</reference>
<feature type="domain" description="Tyrosine-protein phosphatase" evidence="1">
    <location>
        <begin position="54"/>
        <end position="215"/>
    </location>
</feature>
<dbReference type="AlphaFoldDB" id="A0A8S1DJG2"/>
<dbReference type="InterPro" id="IPR050348">
    <property type="entry name" value="Protein-Tyr_Phosphatase"/>
</dbReference>
<sequence>MVRSCGQLDVISIFSQLRKQRVNLVNTLEQFKFVHLVLLESILNPKFEIHCDNFSEEYTLLTSNNNKKIKKNLDLLTEICNKDFQKADKPAEIEADKCRYPDFISTSSAIVSLFPYGNVTTKNFINAVFVDGYKRAKQFIATQVPMKNTVWDFWRMIDQFNVKQIIVLNESHYSNGNFLPTKKRKLDFDGIGVALDSIDEAKLAKTYEITLNAVK</sequence>
<dbReference type="PANTHER" id="PTHR19134">
    <property type="entry name" value="RECEPTOR-TYPE TYROSINE-PROTEIN PHOSPHATASE"/>
    <property type="match status" value="1"/>
</dbReference>
<organism evidence="2 3">
    <name type="scientific">Cloeon dipterum</name>
    <dbReference type="NCBI Taxonomy" id="197152"/>
    <lineage>
        <taxon>Eukaryota</taxon>
        <taxon>Metazoa</taxon>
        <taxon>Ecdysozoa</taxon>
        <taxon>Arthropoda</taxon>
        <taxon>Hexapoda</taxon>
        <taxon>Insecta</taxon>
        <taxon>Pterygota</taxon>
        <taxon>Palaeoptera</taxon>
        <taxon>Ephemeroptera</taxon>
        <taxon>Pisciforma</taxon>
        <taxon>Baetidae</taxon>
        <taxon>Cloeon</taxon>
    </lineage>
</organism>
<evidence type="ECO:0000259" key="1">
    <source>
        <dbReference type="PROSITE" id="PS50055"/>
    </source>
</evidence>
<dbReference type="InterPro" id="IPR029021">
    <property type="entry name" value="Prot-tyrosine_phosphatase-like"/>
</dbReference>
<dbReference type="PANTHER" id="PTHR19134:SF449">
    <property type="entry name" value="TYROSINE-PROTEIN PHOSPHATASE 1"/>
    <property type="match status" value="1"/>
</dbReference>
<gene>
    <name evidence="2" type="ORF">CLODIP_2_CD11622</name>
</gene>